<reference evidence="1" key="1">
    <citation type="journal article" date="2015" name="Nature">
        <title>Complex archaea that bridge the gap between prokaryotes and eukaryotes.</title>
        <authorList>
            <person name="Spang A."/>
            <person name="Saw J.H."/>
            <person name="Jorgensen S.L."/>
            <person name="Zaremba-Niedzwiedzka K."/>
            <person name="Martijn J."/>
            <person name="Lind A.E."/>
            <person name="van Eijk R."/>
            <person name="Schleper C."/>
            <person name="Guy L."/>
            <person name="Ettema T.J."/>
        </authorList>
    </citation>
    <scope>NUCLEOTIDE SEQUENCE</scope>
</reference>
<dbReference type="AlphaFoldDB" id="A0A0F9AR82"/>
<gene>
    <name evidence="1" type="ORF">LCGC14_2540710</name>
</gene>
<accession>A0A0F9AR82</accession>
<sequence>FIVFQEFVSPLLAETLIDLLDVTVPDTDIEGNPVRMRMQHDSAQELIFERLLPIIPQIEQHYNVQYKGTEQPMVFEWCYEECNSTPPMCENSHYVKGKWLRTKHRDLTGVLFLSEFRDNVPFDDDYEVYGGKLEFPQHGFGFNPQRGTLIIYPSGPHFINVTTGVEAGELFQVRLNITTEEILVYNPADFPGEFSSWLQEFA</sequence>
<feature type="non-terminal residue" evidence="1">
    <location>
        <position position="1"/>
    </location>
</feature>
<dbReference type="EMBL" id="LAZR01041456">
    <property type="protein sequence ID" value="KKL11945.1"/>
    <property type="molecule type" value="Genomic_DNA"/>
</dbReference>
<evidence type="ECO:0000313" key="1">
    <source>
        <dbReference type="EMBL" id="KKL11945.1"/>
    </source>
</evidence>
<comment type="caution">
    <text evidence="1">The sequence shown here is derived from an EMBL/GenBank/DDBJ whole genome shotgun (WGS) entry which is preliminary data.</text>
</comment>
<organism evidence="1">
    <name type="scientific">marine sediment metagenome</name>
    <dbReference type="NCBI Taxonomy" id="412755"/>
    <lineage>
        <taxon>unclassified sequences</taxon>
        <taxon>metagenomes</taxon>
        <taxon>ecological metagenomes</taxon>
    </lineage>
</organism>
<proteinExistence type="predicted"/>
<protein>
    <submittedName>
        <fullName evidence="1">Uncharacterized protein</fullName>
    </submittedName>
</protein>
<name>A0A0F9AR82_9ZZZZ</name>